<protein>
    <submittedName>
        <fullName evidence="3">DUF1016 domain-containing protein</fullName>
    </submittedName>
</protein>
<keyword evidence="4" id="KW-1185">Reference proteome</keyword>
<dbReference type="Pfam" id="PF06250">
    <property type="entry name" value="YhcG_C"/>
    <property type="match status" value="1"/>
</dbReference>
<reference evidence="3 4" key="1">
    <citation type="submission" date="2020-06" db="EMBL/GenBank/DDBJ databases">
        <title>Whole-genome sequence of Allochromatium humboldtianum DSM 21881, type strain.</title>
        <authorList>
            <person name="Kyndt J.A."/>
            <person name="Meyer T.E."/>
        </authorList>
    </citation>
    <scope>NUCLEOTIDE SEQUENCE [LARGE SCALE GENOMIC DNA]</scope>
    <source>
        <strain evidence="3 4">DSM 21881</strain>
    </source>
</reference>
<dbReference type="Proteomes" id="UP000592294">
    <property type="component" value="Unassembled WGS sequence"/>
</dbReference>
<evidence type="ECO:0000313" key="4">
    <source>
        <dbReference type="Proteomes" id="UP000592294"/>
    </source>
</evidence>
<dbReference type="GO" id="GO:0003676">
    <property type="term" value="F:nucleic acid binding"/>
    <property type="evidence" value="ECO:0007669"/>
    <property type="project" value="InterPro"/>
</dbReference>
<feature type="domain" description="YhcG PDDEXK nuclease" evidence="1">
    <location>
        <begin position="219"/>
        <end position="365"/>
    </location>
</feature>
<organism evidence="3 4">
    <name type="scientific">Allochromatium humboldtianum</name>
    <dbReference type="NCBI Taxonomy" id="504901"/>
    <lineage>
        <taxon>Bacteria</taxon>
        <taxon>Pseudomonadati</taxon>
        <taxon>Pseudomonadota</taxon>
        <taxon>Gammaproteobacteria</taxon>
        <taxon>Chromatiales</taxon>
        <taxon>Chromatiaceae</taxon>
        <taxon>Allochromatium</taxon>
    </lineage>
</organism>
<feature type="domain" description="YhcG N-terminal" evidence="2">
    <location>
        <begin position="18"/>
        <end position="192"/>
    </location>
</feature>
<name>A0A850RL56_9GAMM</name>
<dbReference type="InterPro" id="IPR009362">
    <property type="entry name" value="YhcG_C"/>
</dbReference>
<dbReference type="InterPro" id="IPR041527">
    <property type="entry name" value="YhcG_N"/>
</dbReference>
<comment type="caution">
    <text evidence="3">The sequence shown here is derived from an EMBL/GenBank/DDBJ whole genome shotgun (WGS) entry which is preliminary data.</text>
</comment>
<proteinExistence type="predicted"/>
<dbReference type="Pfam" id="PF17761">
    <property type="entry name" value="DUF1016_N"/>
    <property type="match status" value="1"/>
</dbReference>
<evidence type="ECO:0000259" key="2">
    <source>
        <dbReference type="Pfam" id="PF17761"/>
    </source>
</evidence>
<dbReference type="EMBL" id="JABZEO010000028">
    <property type="protein sequence ID" value="NVZ11610.1"/>
    <property type="molecule type" value="Genomic_DNA"/>
</dbReference>
<dbReference type="InterPro" id="IPR053148">
    <property type="entry name" value="PD-DEXK-like_domain"/>
</dbReference>
<dbReference type="PANTHER" id="PTHR30547">
    <property type="entry name" value="UNCHARACTERIZED PROTEIN YHCG-RELATED"/>
    <property type="match status" value="1"/>
</dbReference>
<dbReference type="InterPro" id="IPR011856">
    <property type="entry name" value="tRNA_endonuc-like_dom_sf"/>
</dbReference>
<gene>
    <name evidence="3" type="ORF">HW932_20380</name>
</gene>
<dbReference type="Gene3D" id="3.40.1350.10">
    <property type="match status" value="1"/>
</dbReference>
<dbReference type="RefSeq" id="WP_176978302.1">
    <property type="nucleotide sequence ID" value="NZ_JABZEO010000028.1"/>
</dbReference>
<evidence type="ECO:0000259" key="1">
    <source>
        <dbReference type="Pfam" id="PF06250"/>
    </source>
</evidence>
<sequence>MSDPVKPGMDYDGLHGDLVRLLDSARRSAARSVNALMTATYWEIGRRIVEFEQAGASRAEYGEELIKRLGHDLSGQFGRGFGWRNLAQMRAFYLSWPVERILQTVSAKSAVPDIGQTPSDAVSVTHGIQAAPRQAVDLGTLAQAFPLPWSAYVRLLSVKSESARRFYETETLRCGWTVRQLDRQINSQFYERVALSRNKAAMLSRAESPEPVDALSPEEAIKDPFVLEFLALKDEYSESELEEALIQHLADFLLELGDDFAFVGRQRRLRLDDSWFRVDLLFFHRGLRCLLVIDLKVGRFSYADAGQMHLYLNYAREHWMKPGENPPVGLILCAAKGAAEARYALEGLPNKILAAEYQTVLPDAEVLAEEIRKTQRALELKRLGMSSAVEEGE</sequence>
<evidence type="ECO:0000313" key="3">
    <source>
        <dbReference type="EMBL" id="NVZ11610.1"/>
    </source>
</evidence>
<dbReference type="PANTHER" id="PTHR30547:SF5">
    <property type="entry name" value="NUCLEASE YHCG-RELATED"/>
    <property type="match status" value="1"/>
</dbReference>
<accession>A0A850RL56</accession>
<dbReference type="AlphaFoldDB" id="A0A850RL56"/>